<dbReference type="Pfam" id="PF19803">
    <property type="entry name" value="DUF6286"/>
    <property type="match status" value="1"/>
</dbReference>
<dbReference type="RefSeq" id="WP_246177691.1">
    <property type="nucleotide sequence ID" value="NZ_BHZD01000001.1"/>
</dbReference>
<comment type="caution">
    <text evidence="4">The sequence shown here is derived from an EMBL/GenBank/DDBJ whole genome shotgun (WGS) entry which is preliminary data.</text>
</comment>
<feature type="compositionally biased region" description="Gly residues" evidence="1">
    <location>
        <begin position="44"/>
        <end position="64"/>
    </location>
</feature>
<feature type="region of interest" description="Disordered" evidence="1">
    <location>
        <begin position="1"/>
        <end position="82"/>
    </location>
</feature>
<protein>
    <recommendedName>
        <fullName evidence="3">DUF6286 domain-containing protein</fullName>
    </recommendedName>
</protein>
<keyword evidence="2" id="KW-0812">Transmembrane</keyword>
<reference evidence="4 5" key="1">
    <citation type="submission" date="2018-11" db="EMBL/GenBank/DDBJ databases">
        <title>Whole genome sequence of Streptomyces paromomycinus NBRC 15454(T).</title>
        <authorList>
            <person name="Komaki H."/>
            <person name="Tamura T."/>
        </authorList>
    </citation>
    <scope>NUCLEOTIDE SEQUENCE [LARGE SCALE GENOMIC DNA]</scope>
    <source>
        <strain evidence="4 5">NBRC 15454</strain>
    </source>
</reference>
<keyword evidence="5" id="KW-1185">Reference proteome</keyword>
<feature type="transmembrane region" description="Helical" evidence="2">
    <location>
        <begin position="141"/>
        <end position="163"/>
    </location>
</feature>
<dbReference type="AlphaFoldDB" id="A0A401WBW9"/>
<keyword evidence="2" id="KW-1133">Transmembrane helix</keyword>
<dbReference type="Proteomes" id="UP000286746">
    <property type="component" value="Unassembled WGS sequence"/>
</dbReference>
<feature type="compositionally biased region" description="Low complexity" evidence="1">
    <location>
        <begin position="27"/>
        <end position="38"/>
    </location>
</feature>
<name>A0A401WBW9_STREY</name>
<dbReference type="EMBL" id="BHZD01000001">
    <property type="protein sequence ID" value="GCD46760.1"/>
    <property type="molecule type" value="Genomic_DNA"/>
</dbReference>
<gene>
    <name evidence="4" type="ORF">GKJPGBOP_06511</name>
</gene>
<sequence length="261" mass="27341">MNDDDPELRHTQRLPALDKSAGATAVPPGRSGSGAPSGQDRSGTPGGPDGSGTADGPGQTGPGHTGPADTGQAPREETDGGGRARRFWAARRVPSTLVALVVLGAAGLLLYDVAAVRADRPAMAWRKRLATELATRHLDDVWVLAGAAVAVALGVWLLVLALTPGLRGVLPMRRTTPDVRGGLDRAAAALVLRDRAMEVPGVQSVRVAVGRRKAKARAVSHFRELDEVRSDLDTALGDGLRQLGLARRPALSVRVRRSAKR</sequence>
<proteinExistence type="predicted"/>
<evidence type="ECO:0000259" key="3">
    <source>
        <dbReference type="Pfam" id="PF19803"/>
    </source>
</evidence>
<evidence type="ECO:0000256" key="1">
    <source>
        <dbReference type="SAM" id="MobiDB-lite"/>
    </source>
</evidence>
<feature type="transmembrane region" description="Helical" evidence="2">
    <location>
        <begin position="93"/>
        <end position="111"/>
    </location>
</feature>
<keyword evidence="2" id="KW-0472">Membrane</keyword>
<evidence type="ECO:0000313" key="4">
    <source>
        <dbReference type="EMBL" id="GCD46760.1"/>
    </source>
</evidence>
<dbReference type="InterPro" id="IPR046253">
    <property type="entry name" value="DUF6286"/>
</dbReference>
<evidence type="ECO:0000313" key="5">
    <source>
        <dbReference type="Proteomes" id="UP000286746"/>
    </source>
</evidence>
<organism evidence="4 5">
    <name type="scientific">Streptomyces paromomycinus</name>
    <name type="common">Streptomyces rimosus subsp. paromomycinus</name>
    <dbReference type="NCBI Taxonomy" id="92743"/>
    <lineage>
        <taxon>Bacteria</taxon>
        <taxon>Bacillati</taxon>
        <taxon>Actinomycetota</taxon>
        <taxon>Actinomycetes</taxon>
        <taxon>Kitasatosporales</taxon>
        <taxon>Streptomycetaceae</taxon>
        <taxon>Streptomyces</taxon>
    </lineage>
</organism>
<evidence type="ECO:0000256" key="2">
    <source>
        <dbReference type="SAM" id="Phobius"/>
    </source>
</evidence>
<feature type="domain" description="DUF6286" evidence="3">
    <location>
        <begin position="152"/>
        <end position="256"/>
    </location>
</feature>
<accession>A0A401WBW9</accession>